<name>A0A8H4CKB1_COLGL</name>
<protein>
    <submittedName>
        <fullName evidence="2">Uncharacterized protein</fullName>
    </submittedName>
</protein>
<dbReference type="AlphaFoldDB" id="A0A8H4CKB1"/>
<evidence type="ECO:0000313" key="3">
    <source>
        <dbReference type="Proteomes" id="UP000613401"/>
    </source>
</evidence>
<comment type="caution">
    <text evidence="2">The sequence shown here is derived from an EMBL/GenBank/DDBJ whole genome shotgun (WGS) entry which is preliminary data.</text>
</comment>
<sequence>MTNNALVQNWFEEKVSKAKDIGEITFLREPELAVSKGLVHGALESYKRDDIWVYKALHSYGVVVYKSGTQVEAKQKLLEKGKIVSLKKFKKKQTIRFKSGNKASTVLWLVRWDNDGDANGITKVGCLTTGWSTPIEWESSKSLGFDAKAEVELSFERRTAIVAFWSKGKQEHRRVFNEEWHSGADQTPPRRLPSFMNLTKIGLGIAGLITFIINAALGDDVLDEGDGGTDKPQNDGKGGPKKHNVEEQGDQGAEEGVGQFDNFEEA</sequence>
<reference evidence="2" key="2">
    <citation type="submission" date="2020-03" db="EMBL/GenBank/DDBJ databases">
        <authorList>
            <person name="Fu F.-F."/>
            <person name="Chen J."/>
        </authorList>
    </citation>
    <scope>NUCLEOTIDE SEQUENCE</scope>
    <source>
        <strain evidence="2">Lc1</strain>
    </source>
</reference>
<dbReference type="GeneID" id="69015750"/>
<gene>
    <name evidence="2" type="ORF">GCG54_00008610</name>
</gene>
<evidence type="ECO:0000313" key="2">
    <source>
        <dbReference type="EMBL" id="KAF3805379.1"/>
    </source>
</evidence>
<organism evidence="2 3">
    <name type="scientific">Colletotrichum gloeosporioides</name>
    <name type="common">Anthracnose fungus</name>
    <name type="synonym">Glomerella cingulata</name>
    <dbReference type="NCBI Taxonomy" id="474922"/>
    <lineage>
        <taxon>Eukaryota</taxon>
        <taxon>Fungi</taxon>
        <taxon>Dikarya</taxon>
        <taxon>Ascomycota</taxon>
        <taxon>Pezizomycotina</taxon>
        <taxon>Sordariomycetes</taxon>
        <taxon>Hypocreomycetidae</taxon>
        <taxon>Glomerellales</taxon>
        <taxon>Glomerellaceae</taxon>
        <taxon>Colletotrichum</taxon>
        <taxon>Colletotrichum gloeosporioides species complex</taxon>
    </lineage>
</organism>
<dbReference type="Proteomes" id="UP000613401">
    <property type="component" value="Unassembled WGS sequence"/>
</dbReference>
<dbReference type="RefSeq" id="XP_045264538.1">
    <property type="nucleotide sequence ID" value="XM_045408571.1"/>
</dbReference>
<keyword evidence="3" id="KW-1185">Reference proteome</keyword>
<evidence type="ECO:0000256" key="1">
    <source>
        <dbReference type="SAM" id="MobiDB-lite"/>
    </source>
</evidence>
<proteinExistence type="predicted"/>
<dbReference type="EMBL" id="WVTB01000043">
    <property type="protein sequence ID" value="KAF3805379.1"/>
    <property type="molecule type" value="Genomic_DNA"/>
</dbReference>
<accession>A0A8H4CKB1</accession>
<reference evidence="2" key="1">
    <citation type="journal article" date="2020" name="Phytopathology">
        <title>Genome sequence and comparative analysis of Colletotrichum gloeosporioides isolated from Liriodendron leaves.</title>
        <authorList>
            <person name="Fu F.F."/>
            <person name="Hao Z."/>
            <person name="Wang P."/>
            <person name="Lu Y."/>
            <person name="Xue L.J."/>
            <person name="Wei G."/>
            <person name="Tian Y."/>
            <person name="Baishi H."/>
            <person name="Xu H."/>
            <person name="Shi J."/>
            <person name="Cheng T."/>
            <person name="Wang G."/>
            <person name="Yi Y."/>
            <person name="Chen J."/>
        </authorList>
    </citation>
    <scope>NUCLEOTIDE SEQUENCE</scope>
    <source>
        <strain evidence="2">Lc1</strain>
    </source>
</reference>
<feature type="region of interest" description="Disordered" evidence="1">
    <location>
        <begin position="223"/>
        <end position="266"/>
    </location>
</feature>